<organism evidence="1 2">
    <name type="scientific">Petralouisia muris</name>
    <dbReference type="NCBI Taxonomy" id="3032872"/>
    <lineage>
        <taxon>Bacteria</taxon>
        <taxon>Bacillati</taxon>
        <taxon>Bacillota</taxon>
        <taxon>Clostridia</taxon>
        <taxon>Lachnospirales</taxon>
        <taxon>Lachnospiraceae</taxon>
        <taxon>Petralouisia</taxon>
    </lineage>
</organism>
<evidence type="ECO:0000313" key="1">
    <source>
        <dbReference type="EMBL" id="TGY86985.1"/>
    </source>
</evidence>
<accession>A0AC61RMB8</accession>
<gene>
    <name evidence="1" type="ORF">E5329_27425</name>
</gene>
<dbReference type="Proteomes" id="UP000304953">
    <property type="component" value="Unassembled WGS sequence"/>
</dbReference>
<evidence type="ECO:0000313" key="2">
    <source>
        <dbReference type="Proteomes" id="UP000304953"/>
    </source>
</evidence>
<comment type="caution">
    <text evidence="1">The sequence shown here is derived from an EMBL/GenBank/DDBJ whole genome shotgun (WGS) entry which is preliminary data.</text>
</comment>
<keyword evidence="1" id="KW-0032">Aminotransferase</keyword>
<name>A0AC61RMB8_9FIRM</name>
<proteinExistence type="predicted"/>
<reference evidence="1" key="1">
    <citation type="submission" date="2019-04" db="EMBL/GenBank/DDBJ databases">
        <title>Microbes associate with the intestines of laboratory mice.</title>
        <authorList>
            <person name="Navarre W."/>
            <person name="Wong E."/>
            <person name="Huang K."/>
            <person name="Tropini C."/>
            <person name="Ng K."/>
            <person name="Yu B."/>
        </authorList>
    </citation>
    <scope>NUCLEOTIDE SEQUENCE</scope>
    <source>
        <strain evidence="1">NM01_1-7b</strain>
    </source>
</reference>
<keyword evidence="2" id="KW-1185">Reference proteome</keyword>
<keyword evidence="1" id="KW-0808">Transferase</keyword>
<dbReference type="EMBL" id="SRYA01000130">
    <property type="protein sequence ID" value="TGY86985.1"/>
    <property type="molecule type" value="Genomic_DNA"/>
</dbReference>
<protein>
    <submittedName>
        <fullName evidence="1">PLP-dependent aminotransferase family protein</fullName>
    </submittedName>
</protein>
<sequence>MPVNSFENYPMPWIPDKEKLKSPIYISIAELLEQDIQSGKLAGNTKLPPQRELADFLDLNLSTITRAFKICENKGLIYANIGQGTFVSPNAAIPFLHKANNGCVELGIIRPFYQYNKIVADIAQKTIQRNTSQYLFEFDSISESYKHKQTAIKWLKSFHIETEPENIMLTAGTQNALTIVFLALFHSGDKILTDSYTYSNFIGLARQLNVQLISVAADEDGMIPDLVEKQCRIMDIKGIFLMPSCNNPTGTVMSMERKRKIASLIQQYHLILMEDDAYGFIANDTGEPIQTLIPDNTIYLHSLSKSLSAGLRCAYMVIPDCLRQTFLETANNVNLKIPLLNAEIISELIASGNAGRIIGQKKRQAKERNRIYKKYFPDSICPNEYSFFQWLPLPAHYNGYQLEMQATDNGIHIFCSDRFTVGKAESTAIRIATCSPDSLQQLETGLKTLKHLLDKNQQYISQANFII</sequence>